<evidence type="ECO:0000313" key="3">
    <source>
        <dbReference type="Proteomes" id="UP001484535"/>
    </source>
</evidence>
<sequence>MAAIRKPIAGLPRSTAQAGRGNGYGAIPIIAAPGDPKPKPLRSCLSFPLAAPIRSEGCSFAEDPNRSAQDAAIFFDAATDAWVLPCEIVDSGQETVDLLRSGCFSALLRGDDPCEHVLISDGIRRVRLDVQGGSLRDGPAVLRFCFTGLERVGEPLTTLRRLAAFERLGRMPRHLFPAERRAERWTLALRAHDARTHGASQREVAEALFGVALARSEWDVASDHLRSRIRRLLRLGNGMIAGGWRTLLAPASTRAAQPRDREKKTVTLLVRGERSEVRLSAVRRGNPP</sequence>
<dbReference type="Pfam" id="PF10074">
    <property type="entry name" value="RovC_DNA-bd"/>
    <property type="match status" value="1"/>
</dbReference>
<organism evidence="2 3">
    <name type="scientific">Aurantiacibacter flavus</name>
    <dbReference type="NCBI Taxonomy" id="3145232"/>
    <lineage>
        <taxon>Bacteria</taxon>
        <taxon>Pseudomonadati</taxon>
        <taxon>Pseudomonadota</taxon>
        <taxon>Alphaproteobacteria</taxon>
        <taxon>Sphingomonadales</taxon>
        <taxon>Erythrobacteraceae</taxon>
        <taxon>Aurantiacibacter</taxon>
    </lineage>
</organism>
<protein>
    <submittedName>
        <fullName evidence="2">DUF2285 domain-containing protein</fullName>
    </submittedName>
</protein>
<dbReference type="InterPro" id="IPR018754">
    <property type="entry name" value="RovC-like_DNA-bd"/>
</dbReference>
<proteinExistence type="predicted"/>
<gene>
    <name evidence="2" type="ORF">ABDJ38_08895</name>
</gene>
<feature type="domain" description="T6SS Transcription factor RovC-like DNA binding" evidence="1">
    <location>
        <begin position="156"/>
        <end position="248"/>
    </location>
</feature>
<accession>A0ABV0CWN6</accession>
<evidence type="ECO:0000259" key="1">
    <source>
        <dbReference type="Pfam" id="PF10074"/>
    </source>
</evidence>
<name>A0ABV0CWN6_9SPHN</name>
<keyword evidence="3" id="KW-1185">Reference proteome</keyword>
<reference evidence="2 3" key="1">
    <citation type="submission" date="2024-05" db="EMBL/GenBank/DDBJ databases">
        <authorList>
            <person name="Park S."/>
        </authorList>
    </citation>
    <scope>NUCLEOTIDE SEQUENCE [LARGE SCALE GENOMIC DNA]</scope>
    <source>
        <strain evidence="2 3">DGU5</strain>
    </source>
</reference>
<evidence type="ECO:0000313" key="2">
    <source>
        <dbReference type="EMBL" id="MEN7537289.1"/>
    </source>
</evidence>
<dbReference type="Proteomes" id="UP001484535">
    <property type="component" value="Unassembled WGS sequence"/>
</dbReference>
<comment type="caution">
    <text evidence="2">The sequence shown here is derived from an EMBL/GenBank/DDBJ whole genome shotgun (WGS) entry which is preliminary data.</text>
</comment>
<dbReference type="EMBL" id="JBDLBR010000002">
    <property type="protein sequence ID" value="MEN7537289.1"/>
    <property type="molecule type" value="Genomic_DNA"/>
</dbReference>